<evidence type="ECO:0000313" key="11">
    <source>
        <dbReference type="Proteomes" id="UP000175616"/>
    </source>
</evidence>
<dbReference type="PANTHER" id="PTHR30607:SF2">
    <property type="entry name" value="POTASSIUM-TRANSPORTING ATPASE POTASSIUM-BINDING SUBUNIT"/>
    <property type="match status" value="1"/>
</dbReference>
<evidence type="ECO:0000256" key="6">
    <source>
        <dbReference type="ARBA" id="ARBA00022989"/>
    </source>
</evidence>
<accession>A0A1E7YNR5</accession>
<feature type="transmembrane region" description="Helical" evidence="9">
    <location>
        <begin position="77"/>
        <end position="96"/>
    </location>
</feature>
<reference evidence="10 11" key="1">
    <citation type="submission" date="2016-06" db="EMBL/GenBank/DDBJ databases">
        <title>Gene turnover analysis identifies the evolutionary adaptation of the extremophile Acidithiobacillus caldus.</title>
        <authorList>
            <person name="Zhang X."/>
        </authorList>
    </citation>
    <scope>NUCLEOTIDE SEQUENCE [LARGE SCALE GENOMIC DNA]</scope>
    <source>
        <strain evidence="10 11">DX</strain>
    </source>
</reference>
<dbReference type="EMBL" id="LZYE01000147">
    <property type="protein sequence ID" value="OFC36576.1"/>
    <property type="molecule type" value="Genomic_DNA"/>
</dbReference>
<evidence type="ECO:0000256" key="3">
    <source>
        <dbReference type="ARBA" id="ARBA00022538"/>
    </source>
</evidence>
<keyword evidence="5" id="KW-0630">Potassium</keyword>
<keyword evidence="2" id="KW-1003">Cell membrane</keyword>
<keyword evidence="1" id="KW-0813">Transport</keyword>
<dbReference type="InterPro" id="IPR004623">
    <property type="entry name" value="KdpA"/>
</dbReference>
<evidence type="ECO:0000256" key="7">
    <source>
        <dbReference type="ARBA" id="ARBA00023065"/>
    </source>
</evidence>
<feature type="transmembrane region" description="Helical" evidence="9">
    <location>
        <begin position="439"/>
        <end position="463"/>
    </location>
</feature>
<feature type="transmembrane region" description="Helical" evidence="9">
    <location>
        <begin position="205"/>
        <end position="223"/>
    </location>
</feature>
<evidence type="ECO:0000256" key="2">
    <source>
        <dbReference type="ARBA" id="ARBA00022475"/>
    </source>
</evidence>
<feature type="transmembrane region" description="Helical" evidence="9">
    <location>
        <begin position="484"/>
        <end position="503"/>
    </location>
</feature>
<feature type="non-terminal residue" evidence="10">
    <location>
        <position position="504"/>
    </location>
</feature>
<organism evidence="10 11">
    <name type="scientific">Acidithiobacillus caldus</name>
    <dbReference type="NCBI Taxonomy" id="33059"/>
    <lineage>
        <taxon>Bacteria</taxon>
        <taxon>Pseudomonadati</taxon>
        <taxon>Pseudomonadota</taxon>
        <taxon>Acidithiobacillia</taxon>
        <taxon>Acidithiobacillales</taxon>
        <taxon>Acidithiobacillaceae</taxon>
        <taxon>Acidithiobacillus</taxon>
    </lineage>
</organism>
<keyword evidence="3" id="KW-0633">Potassium transport</keyword>
<keyword evidence="8 9" id="KW-0472">Membrane</keyword>
<dbReference type="Pfam" id="PF03814">
    <property type="entry name" value="KdpA"/>
    <property type="match status" value="1"/>
</dbReference>
<feature type="transmembrane region" description="Helical" evidence="9">
    <location>
        <begin position="330"/>
        <end position="355"/>
    </location>
</feature>
<protein>
    <submittedName>
        <fullName evidence="10">K+-transporting ATPase subunit A</fullName>
    </submittedName>
</protein>
<evidence type="ECO:0000256" key="1">
    <source>
        <dbReference type="ARBA" id="ARBA00022448"/>
    </source>
</evidence>
<dbReference type="GO" id="GO:0005886">
    <property type="term" value="C:plasma membrane"/>
    <property type="evidence" value="ECO:0007669"/>
    <property type="project" value="TreeGrafter"/>
</dbReference>
<feature type="transmembrane region" description="Helical" evidence="9">
    <location>
        <begin position="376"/>
        <end position="397"/>
    </location>
</feature>
<evidence type="ECO:0000256" key="8">
    <source>
        <dbReference type="ARBA" id="ARBA00023136"/>
    </source>
</evidence>
<sequence>MDWKRYALSFLGFNGLGAPSLYVLLRWQGALPFNPEHFAGMSPIMAFNTAASFVTTTNLQDYGGESTLSYLSKAAGLAQQNFLAAASGVVTLLAVARAFMRSEGRGLGNFWVDTTRTVLYLFLPLAAIFTVFYIQQGAIENWVAYVHADLIQPFWHDGHWIRHQVLAMGPAASQEAITILAGDGGAVFNAGVAHPFVNPTPLSNLGQMVSFLLIPTALIFWFGRALRRPRVAWAILACTTLLWLPLAVTSEAADLVSNPQFPPSVSRASGPDAGGGGNLEGVDLRFGSGACALFGSLAATTGAGMSGCAYDSMMPLSSGINMVFMQLGELLFGGARVGLESFLATMIFAVFLAGLMTGRSPVFLAKKIEAFEIKMVALSLLVMPVLVLLTTAFAVSVPDGRAAVFNPGPQGFSEVLYEFTSAVNNNGSDMGGLNVNTTFYNALSAMAMLFGRYFGILPLLAMAGSLIQKKRLPQGAGILRESSVLMILFVTFVIVVLGAITFLP</sequence>
<dbReference type="RefSeq" id="WP_070122042.1">
    <property type="nucleotide sequence ID" value="NZ_LZYE01000147.1"/>
</dbReference>
<evidence type="ECO:0000256" key="9">
    <source>
        <dbReference type="SAM" id="Phobius"/>
    </source>
</evidence>
<dbReference type="Proteomes" id="UP000175616">
    <property type="component" value="Unassembled WGS sequence"/>
</dbReference>
<feature type="transmembrane region" description="Helical" evidence="9">
    <location>
        <begin position="230"/>
        <end position="248"/>
    </location>
</feature>
<evidence type="ECO:0000313" key="10">
    <source>
        <dbReference type="EMBL" id="OFC36576.1"/>
    </source>
</evidence>
<keyword evidence="7" id="KW-0406">Ion transport</keyword>
<name>A0A1E7YNR5_9PROT</name>
<feature type="transmembrane region" description="Helical" evidence="9">
    <location>
        <begin position="6"/>
        <end position="25"/>
    </location>
</feature>
<feature type="transmembrane region" description="Helical" evidence="9">
    <location>
        <begin position="117"/>
        <end position="135"/>
    </location>
</feature>
<evidence type="ECO:0000256" key="5">
    <source>
        <dbReference type="ARBA" id="ARBA00022958"/>
    </source>
</evidence>
<gene>
    <name evidence="10" type="ORF">BAE27_06020</name>
</gene>
<dbReference type="AlphaFoldDB" id="A0A1E7YNR5"/>
<comment type="caution">
    <text evidence="10">The sequence shown here is derived from an EMBL/GenBank/DDBJ whole genome shotgun (WGS) entry which is preliminary data.</text>
</comment>
<evidence type="ECO:0000256" key="4">
    <source>
        <dbReference type="ARBA" id="ARBA00022692"/>
    </source>
</evidence>
<dbReference type="NCBIfam" id="TIGR00680">
    <property type="entry name" value="kdpA"/>
    <property type="match status" value="1"/>
</dbReference>
<dbReference type="PANTHER" id="PTHR30607">
    <property type="entry name" value="POTASSIUM-TRANSPORTING ATPASE A CHAIN"/>
    <property type="match status" value="1"/>
</dbReference>
<keyword evidence="6 9" id="KW-1133">Transmembrane helix</keyword>
<dbReference type="GO" id="GO:0008556">
    <property type="term" value="F:P-type potassium transmembrane transporter activity"/>
    <property type="evidence" value="ECO:0007669"/>
    <property type="project" value="InterPro"/>
</dbReference>
<proteinExistence type="predicted"/>
<keyword evidence="4 9" id="KW-0812">Transmembrane</keyword>